<name>A0ACC1SSX7_9HYPO</name>
<dbReference type="EMBL" id="JANRMS010000146">
    <property type="protein sequence ID" value="KAJ3545557.1"/>
    <property type="molecule type" value="Genomic_DNA"/>
</dbReference>
<protein>
    <submittedName>
        <fullName evidence="1">Uncharacterized protein</fullName>
    </submittedName>
</protein>
<proteinExistence type="predicted"/>
<reference evidence="1" key="1">
    <citation type="submission" date="2022-08" db="EMBL/GenBank/DDBJ databases">
        <title>Genome Sequence of Fusarium decemcellulare.</title>
        <authorList>
            <person name="Buettner E."/>
        </authorList>
    </citation>
    <scope>NUCLEOTIDE SEQUENCE</scope>
    <source>
        <strain evidence="1">Babe19</strain>
    </source>
</reference>
<sequence>MSSPEWAVRAKVGISVWTKFRVNFGPIDDSLFIAPLSPWKDHIFCPFYGRIAESPQHCLMATGWESREIYDQFKASPQYQELMANLRTDAMEPETKTIAFTKRIFGQGFTSNTEILTVYWPTTISPETQNAVQTMQSLSHRMRPRTSCHGHWPSFGWMDGIQTWNGENALATVWCNKWLSKELEEEFRRTEKRPVSPDAVGEYALSVDLFERDLKALGAVGWESVHVDFERTREINGYIRRQAS</sequence>
<evidence type="ECO:0000313" key="1">
    <source>
        <dbReference type="EMBL" id="KAJ3545557.1"/>
    </source>
</evidence>
<dbReference type="Proteomes" id="UP001148629">
    <property type="component" value="Unassembled WGS sequence"/>
</dbReference>
<gene>
    <name evidence="1" type="ORF">NM208_g2456</name>
</gene>
<organism evidence="1 2">
    <name type="scientific">Fusarium decemcellulare</name>
    <dbReference type="NCBI Taxonomy" id="57161"/>
    <lineage>
        <taxon>Eukaryota</taxon>
        <taxon>Fungi</taxon>
        <taxon>Dikarya</taxon>
        <taxon>Ascomycota</taxon>
        <taxon>Pezizomycotina</taxon>
        <taxon>Sordariomycetes</taxon>
        <taxon>Hypocreomycetidae</taxon>
        <taxon>Hypocreales</taxon>
        <taxon>Nectriaceae</taxon>
        <taxon>Fusarium</taxon>
        <taxon>Fusarium decemcellulare species complex</taxon>
    </lineage>
</organism>
<accession>A0ACC1SSX7</accession>
<comment type="caution">
    <text evidence="1">The sequence shown here is derived from an EMBL/GenBank/DDBJ whole genome shotgun (WGS) entry which is preliminary data.</text>
</comment>
<evidence type="ECO:0000313" key="2">
    <source>
        <dbReference type="Proteomes" id="UP001148629"/>
    </source>
</evidence>
<keyword evidence="2" id="KW-1185">Reference proteome</keyword>